<dbReference type="OrthoDB" id="1027298at2"/>
<dbReference type="InterPro" id="IPR036388">
    <property type="entry name" value="WH-like_DNA-bd_sf"/>
</dbReference>
<dbReference type="EMBL" id="QWGR01000004">
    <property type="protein sequence ID" value="RIJ48780.1"/>
    <property type="molecule type" value="Genomic_DNA"/>
</dbReference>
<dbReference type="PANTHER" id="PTHR43133:SF51">
    <property type="entry name" value="RNA POLYMERASE SIGMA FACTOR"/>
    <property type="match status" value="1"/>
</dbReference>
<accession>A0A399SXH1</accession>
<dbReference type="InterPro" id="IPR007627">
    <property type="entry name" value="RNA_pol_sigma70_r2"/>
</dbReference>
<dbReference type="RefSeq" id="WP_119437702.1">
    <property type="nucleotide sequence ID" value="NZ_QWGR01000004.1"/>
</dbReference>
<organism evidence="7 8">
    <name type="scientific">Maribellus luteus</name>
    <dbReference type="NCBI Taxonomy" id="2305463"/>
    <lineage>
        <taxon>Bacteria</taxon>
        <taxon>Pseudomonadati</taxon>
        <taxon>Bacteroidota</taxon>
        <taxon>Bacteroidia</taxon>
        <taxon>Marinilabiliales</taxon>
        <taxon>Prolixibacteraceae</taxon>
        <taxon>Maribellus</taxon>
    </lineage>
</organism>
<dbReference type="Gene3D" id="1.10.1740.10">
    <property type="match status" value="1"/>
</dbReference>
<proteinExistence type="inferred from homology"/>
<dbReference type="GO" id="GO:0003677">
    <property type="term" value="F:DNA binding"/>
    <property type="evidence" value="ECO:0007669"/>
    <property type="project" value="InterPro"/>
</dbReference>
<evidence type="ECO:0000313" key="7">
    <source>
        <dbReference type="EMBL" id="RIJ48780.1"/>
    </source>
</evidence>
<protein>
    <submittedName>
        <fullName evidence="7">Sigma-70 family RNA polymerase sigma factor</fullName>
    </submittedName>
</protein>
<dbReference type="PANTHER" id="PTHR43133">
    <property type="entry name" value="RNA POLYMERASE ECF-TYPE SIGMA FACTO"/>
    <property type="match status" value="1"/>
</dbReference>
<dbReference type="InterPro" id="IPR013324">
    <property type="entry name" value="RNA_pol_sigma_r3/r4-like"/>
</dbReference>
<evidence type="ECO:0000256" key="1">
    <source>
        <dbReference type="ARBA" id="ARBA00010641"/>
    </source>
</evidence>
<dbReference type="SUPFAM" id="SSF88659">
    <property type="entry name" value="Sigma3 and sigma4 domains of RNA polymerase sigma factors"/>
    <property type="match status" value="1"/>
</dbReference>
<dbReference type="Pfam" id="PF08281">
    <property type="entry name" value="Sigma70_r4_2"/>
    <property type="match status" value="1"/>
</dbReference>
<evidence type="ECO:0000256" key="2">
    <source>
        <dbReference type="ARBA" id="ARBA00023015"/>
    </source>
</evidence>
<evidence type="ECO:0000313" key="8">
    <source>
        <dbReference type="Proteomes" id="UP000265926"/>
    </source>
</evidence>
<comment type="caution">
    <text evidence="7">The sequence shown here is derived from an EMBL/GenBank/DDBJ whole genome shotgun (WGS) entry which is preliminary data.</text>
</comment>
<keyword evidence="4" id="KW-0804">Transcription</keyword>
<keyword evidence="3" id="KW-0731">Sigma factor</keyword>
<feature type="domain" description="RNA polymerase sigma-70 region 2" evidence="5">
    <location>
        <begin position="21"/>
        <end position="86"/>
    </location>
</feature>
<keyword evidence="2" id="KW-0805">Transcription regulation</keyword>
<dbReference type="GO" id="GO:0006352">
    <property type="term" value="P:DNA-templated transcription initiation"/>
    <property type="evidence" value="ECO:0007669"/>
    <property type="project" value="InterPro"/>
</dbReference>
<dbReference type="Proteomes" id="UP000265926">
    <property type="component" value="Unassembled WGS sequence"/>
</dbReference>
<name>A0A399SXH1_9BACT</name>
<evidence type="ECO:0000259" key="6">
    <source>
        <dbReference type="Pfam" id="PF08281"/>
    </source>
</evidence>
<dbReference type="SUPFAM" id="SSF88946">
    <property type="entry name" value="Sigma2 domain of RNA polymerase sigma factors"/>
    <property type="match status" value="1"/>
</dbReference>
<dbReference type="AlphaFoldDB" id="A0A399SXH1"/>
<dbReference type="InterPro" id="IPR014284">
    <property type="entry name" value="RNA_pol_sigma-70_dom"/>
</dbReference>
<reference evidence="7 8" key="1">
    <citation type="submission" date="2018-08" db="EMBL/GenBank/DDBJ databases">
        <title>Pallidiluteibacterium maritimus gen. nov., sp. nov., isolated from coastal sediment.</title>
        <authorList>
            <person name="Zhou L.Y."/>
        </authorList>
    </citation>
    <scope>NUCLEOTIDE SEQUENCE [LARGE SCALE GENOMIC DNA]</scope>
    <source>
        <strain evidence="7 8">XSD2</strain>
    </source>
</reference>
<feature type="domain" description="RNA polymerase sigma factor 70 region 4 type 2" evidence="6">
    <location>
        <begin position="118"/>
        <end position="169"/>
    </location>
</feature>
<evidence type="ECO:0000259" key="5">
    <source>
        <dbReference type="Pfam" id="PF04542"/>
    </source>
</evidence>
<gene>
    <name evidence="7" type="ORF">D1614_09650</name>
</gene>
<sequence>MDDLYIKKVLKGDTEAFRYFVGQYKNMAFTISMSVVKDEFLATDVVQESFVKAFQNLKNFKGKSKFSTWFYRIVINESLKIVRKKGEKYLDMETHFPNYPENEPSALALMKEDERRFYINETLNRLPASESLVLRLFYLNENSIAEICEMTGWTESKVKVTLHRARKNMERHLLKRLKSEAKTLI</sequence>
<comment type="similarity">
    <text evidence="1">Belongs to the sigma-70 factor family. ECF subfamily.</text>
</comment>
<dbReference type="Gene3D" id="1.10.10.10">
    <property type="entry name" value="Winged helix-like DNA-binding domain superfamily/Winged helix DNA-binding domain"/>
    <property type="match status" value="1"/>
</dbReference>
<dbReference type="CDD" id="cd06171">
    <property type="entry name" value="Sigma70_r4"/>
    <property type="match status" value="1"/>
</dbReference>
<dbReference type="InterPro" id="IPR039425">
    <property type="entry name" value="RNA_pol_sigma-70-like"/>
</dbReference>
<dbReference type="Pfam" id="PF04542">
    <property type="entry name" value="Sigma70_r2"/>
    <property type="match status" value="1"/>
</dbReference>
<dbReference type="InterPro" id="IPR013325">
    <property type="entry name" value="RNA_pol_sigma_r2"/>
</dbReference>
<evidence type="ECO:0000256" key="4">
    <source>
        <dbReference type="ARBA" id="ARBA00023163"/>
    </source>
</evidence>
<keyword evidence="8" id="KW-1185">Reference proteome</keyword>
<dbReference type="NCBIfam" id="TIGR02937">
    <property type="entry name" value="sigma70-ECF"/>
    <property type="match status" value="1"/>
</dbReference>
<dbReference type="InterPro" id="IPR013249">
    <property type="entry name" value="RNA_pol_sigma70_r4_t2"/>
</dbReference>
<evidence type="ECO:0000256" key="3">
    <source>
        <dbReference type="ARBA" id="ARBA00023082"/>
    </source>
</evidence>
<dbReference type="GO" id="GO:0016987">
    <property type="term" value="F:sigma factor activity"/>
    <property type="evidence" value="ECO:0007669"/>
    <property type="project" value="UniProtKB-KW"/>
</dbReference>